<evidence type="ECO:0000313" key="3">
    <source>
        <dbReference type="Proteomes" id="UP001255185"/>
    </source>
</evidence>
<reference evidence="2 3" key="1">
    <citation type="submission" date="2023-07" db="EMBL/GenBank/DDBJ databases">
        <title>Sorghum-associated microbial communities from plants grown in Nebraska, USA.</title>
        <authorList>
            <person name="Schachtman D."/>
        </authorList>
    </citation>
    <scope>NUCLEOTIDE SEQUENCE [LARGE SCALE GENOMIC DNA]</scope>
    <source>
        <strain evidence="2 3">3773</strain>
    </source>
</reference>
<gene>
    <name evidence="2" type="ORF">J2X31_001118</name>
</gene>
<keyword evidence="1" id="KW-0732">Signal</keyword>
<name>A0ABU1TMB3_9FLAO</name>
<feature type="signal peptide" evidence="1">
    <location>
        <begin position="1"/>
        <end position="19"/>
    </location>
</feature>
<keyword evidence="3" id="KW-1185">Reference proteome</keyword>
<protein>
    <submittedName>
        <fullName evidence="2">Uncharacterized protein</fullName>
    </submittedName>
</protein>
<dbReference type="RefSeq" id="WP_310025085.1">
    <property type="nucleotide sequence ID" value="NZ_JAVDVI010000004.1"/>
</dbReference>
<comment type="caution">
    <text evidence="2">The sequence shown here is derived from an EMBL/GenBank/DDBJ whole genome shotgun (WGS) entry which is preliminary data.</text>
</comment>
<evidence type="ECO:0000256" key="1">
    <source>
        <dbReference type="SAM" id="SignalP"/>
    </source>
</evidence>
<dbReference type="Proteomes" id="UP001255185">
    <property type="component" value="Unassembled WGS sequence"/>
</dbReference>
<evidence type="ECO:0000313" key="2">
    <source>
        <dbReference type="EMBL" id="MDR6967111.1"/>
    </source>
</evidence>
<dbReference type="EMBL" id="JAVDVI010000004">
    <property type="protein sequence ID" value="MDR6967111.1"/>
    <property type="molecule type" value="Genomic_DNA"/>
</dbReference>
<proteinExistence type="predicted"/>
<feature type="chain" id="PRO_5045842863" evidence="1">
    <location>
        <begin position="20"/>
        <end position="126"/>
    </location>
</feature>
<organism evidence="2 3">
    <name type="scientific">Flavobacterium arsenatis</name>
    <dbReference type="NCBI Taxonomy" id="1484332"/>
    <lineage>
        <taxon>Bacteria</taxon>
        <taxon>Pseudomonadati</taxon>
        <taxon>Bacteroidota</taxon>
        <taxon>Flavobacteriia</taxon>
        <taxon>Flavobacteriales</taxon>
        <taxon>Flavobacteriaceae</taxon>
        <taxon>Flavobacterium</taxon>
    </lineage>
</organism>
<accession>A0ABU1TMB3</accession>
<sequence>MKRLTTIFFMFLTLQIAFAQEPESLIKQKIVDKSEVVIEKIGNRGLLSKTGNVYFVEDDLQTITAYGNQKKIWQINILKILGKPEVGKPFIRYLILSDTNLTVIYGKHSFAKLSLIDGSIISFGSD</sequence>